<gene>
    <name evidence="2" type="primary">NIPBL</name>
</gene>
<name>A0A1A8LQD1_9TELE</name>
<reference evidence="2" key="2">
    <citation type="submission" date="2016-06" db="EMBL/GenBank/DDBJ databases">
        <title>The genome of a short-lived fish provides insights into sex chromosome evolution and the genetic control of aging.</title>
        <authorList>
            <person name="Reichwald K."/>
            <person name="Felder M."/>
            <person name="Petzold A."/>
            <person name="Koch P."/>
            <person name="Groth M."/>
            <person name="Platzer M."/>
        </authorList>
    </citation>
    <scope>NUCLEOTIDE SEQUENCE</scope>
    <source>
        <tissue evidence="2">Brain</tissue>
    </source>
</reference>
<accession>A0A1A8LQD1</accession>
<evidence type="ECO:0000256" key="1">
    <source>
        <dbReference type="SAM" id="MobiDB-lite"/>
    </source>
</evidence>
<feature type="region of interest" description="Disordered" evidence="1">
    <location>
        <begin position="55"/>
        <end position="78"/>
    </location>
</feature>
<organism evidence="2">
    <name type="scientific">Nothobranchius pienaari</name>
    <dbReference type="NCBI Taxonomy" id="704102"/>
    <lineage>
        <taxon>Eukaryota</taxon>
        <taxon>Metazoa</taxon>
        <taxon>Chordata</taxon>
        <taxon>Craniata</taxon>
        <taxon>Vertebrata</taxon>
        <taxon>Euteleostomi</taxon>
        <taxon>Actinopterygii</taxon>
        <taxon>Neopterygii</taxon>
        <taxon>Teleostei</taxon>
        <taxon>Neoteleostei</taxon>
        <taxon>Acanthomorphata</taxon>
        <taxon>Ovalentaria</taxon>
        <taxon>Atherinomorphae</taxon>
        <taxon>Cyprinodontiformes</taxon>
        <taxon>Nothobranchiidae</taxon>
        <taxon>Nothobranchius</taxon>
    </lineage>
</organism>
<protein>
    <submittedName>
        <fullName evidence="2">Nipped-B homolog</fullName>
    </submittedName>
</protein>
<reference evidence="2" key="1">
    <citation type="submission" date="2016-05" db="EMBL/GenBank/DDBJ databases">
        <authorList>
            <person name="Lavstsen T."/>
            <person name="Jespersen J.S."/>
        </authorList>
    </citation>
    <scope>NUCLEOTIDE SEQUENCE</scope>
    <source>
        <tissue evidence="2">Brain</tissue>
    </source>
</reference>
<dbReference type="AlphaFoldDB" id="A0A1A8LQD1"/>
<proteinExistence type="predicted"/>
<feature type="non-terminal residue" evidence="2">
    <location>
        <position position="78"/>
    </location>
</feature>
<feature type="non-terminal residue" evidence="2">
    <location>
        <position position="1"/>
    </location>
</feature>
<sequence>LERVSLVETLNKKTKPVVVLKRLSIEDVKRMIKENREAGRYRSKNMSSARGMFYERANKRRHSMISQRSRYAEEDSEE</sequence>
<evidence type="ECO:0000313" key="2">
    <source>
        <dbReference type="EMBL" id="SBR46516.1"/>
    </source>
</evidence>
<dbReference type="EMBL" id="HAEF01008391">
    <property type="protein sequence ID" value="SBR46516.1"/>
    <property type="molecule type" value="Transcribed_RNA"/>
</dbReference>